<dbReference type="Gene3D" id="3.80.10.10">
    <property type="entry name" value="Ribonuclease Inhibitor"/>
    <property type="match status" value="1"/>
</dbReference>
<organism evidence="1 2">
    <name type="scientific">Coprinopsis marcescibilis</name>
    <name type="common">Agaric fungus</name>
    <name type="synonym">Psathyrella marcescibilis</name>
    <dbReference type="NCBI Taxonomy" id="230819"/>
    <lineage>
        <taxon>Eukaryota</taxon>
        <taxon>Fungi</taxon>
        <taxon>Dikarya</taxon>
        <taxon>Basidiomycota</taxon>
        <taxon>Agaricomycotina</taxon>
        <taxon>Agaricomycetes</taxon>
        <taxon>Agaricomycetidae</taxon>
        <taxon>Agaricales</taxon>
        <taxon>Agaricineae</taxon>
        <taxon>Psathyrellaceae</taxon>
        <taxon>Coprinopsis</taxon>
    </lineage>
</organism>
<dbReference type="Proteomes" id="UP000307440">
    <property type="component" value="Unassembled WGS sequence"/>
</dbReference>
<name>A0A5C3LDT6_COPMA</name>
<evidence type="ECO:0008006" key="3">
    <source>
        <dbReference type="Google" id="ProtNLM"/>
    </source>
</evidence>
<evidence type="ECO:0000313" key="2">
    <source>
        <dbReference type="Proteomes" id="UP000307440"/>
    </source>
</evidence>
<evidence type="ECO:0000313" key="1">
    <source>
        <dbReference type="EMBL" id="TFK30832.1"/>
    </source>
</evidence>
<dbReference type="InterPro" id="IPR032675">
    <property type="entry name" value="LRR_dom_sf"/>
</dbReference>
<dbReference type="STRING" id="230819.A0A5C3LDT6"/>
<reference evidence="1 2" key="1">
    <citation type="journal article" date="2019" name="Nat. Ecol. Evol.">
        <title>Megaphylogeny resolves global patterns of mushroom evolution.</title>
        <authorList>
            <person name="Varga T."/>
            <person name="Krizsan K."/>
            <person name="Foldi C."/>
            <person name="Dima B."/>
            <person name="Sanchez-Garcia M."/>
            <person name="Sanchez-Ramirez S."/>
            <person name="Szollosi G.J."/>
            <person name="Szarkandi J.G."/>
            <person name="Papp V."/>
            <person name="Albert L."/>
            <person name="Andreopoulos W."/>
            <person name="Angelini C."/>
            <person name="Antonin V."/>
            <person name="Barry K.W."/>
            <person name="Bougher N.L."/>
            <person name="Buchanan P."/>
            <person name="Buyck B."/>
            <person name="Bense V."/>
            <person name="Catcheside P."/>
            <person name="Chovatia M."/>
            <person name="Cooper J."/>
            <person name="Damon W."/>
            <person name="Desjardin D."/>
            <person name="Finy P."/>
            <person name="Geml J."/>
            <person name="Haridas S."/>
            <person name="Hughes K."/>
            <person name="Justo A."/>
            <person name="Karasinski D."/>
            <person name="Kautmanova I."/>
            <person name="Kiss B."/>
            <person name="Kocsube S."/>
            <person name="Kotiranta H."/>
            <person name="LaButti K.M."/>
            <person name="Lechner B.E."/>
            <person name="Liimatainen K."/>
            <person name="Lipzen A."/>
            <person name="Lukacs Z."/>
            <person name="Mihaltcheva S."/>
            <person name="Morgado L.N."/>
            <person name="Niskanen T."/>
            <person name="Noordeloos M.E."/>
            <person name="Ohm R.A."/>
            <person name="Ortiz-Santana B."/>
            <person name="Ovrebo C."/>
            <person name="Racz N."/>
            <person name="Riley R."/>
            <person name="Savchenko A."/>
            <person name="Shiryaev A."/>
            <person name="Soop K."/>
            <person name="Spirin V."/>
            <person name="Szebenyi C."/>
            <person name="Tomsovsky M."/>
            <person name="Tulloss R.E."/>
            <person name="Uehling J."/>
            <person name="Grigoriev I.V."/>
            <person name="Vagvolgyi C."/>
            <person name="Papp T."/>
            <person name="Martin F.M."/>
            <person name="Miettinen O."/>
            <person name="Hibbett D.S."/>
            <person name="Nagy L.G."/>
        </authorList>
    </citation>
    <scope>NUCLEOTIDE SEQUENCE [LARGE SCALE GENOMIC DNA]</scope>
    <source>
        <strain evidence="1 2">CBS 121175</strain>
    </source>
</reference>
<dbReference type="EMBL" id="ML210146">
    <property type="protein sequence ID" value="TFK30832.1"/>
    <property type="molecule type" value="Genomic_DNA"/>
</dbReference>
<sequence>MVATILRDPDAAKKLFEAILDSPNGKRSLSRLARTCRAMSEPALDVLWRELDSIVPILGLFPNAVLKKAKRPGMGFARIPEESDWDLVVKYSERIRRIAYDELANNVAASVFPILDDHRPTLYILPQLQEIIWRAESPAGLDRCSMFLTPHLRSIQLEVGANFKQAQMTAFLADMSSRSLLTFFSFNSPTSLPEAFTELLIRQEALEKVILVAPGALSAGVGRWASNLPNLKSLQLDLTGRSSIAVEGFFDDIHPRSGCSTPSSISTDSGIFSGEELDFSELRKSALRVTEDRLPSRTSFSQLKRLQLTGEAGNIAVFLRHLPSPLVQLDLVIEDPPDNADWQDLSVLVSEEFSESLQALRISATGASRFADLVRTTSRAEPVSRRLSLEGFTDLPRLTRLEVDLPESVIFLPSDLEAIALSCPRLEILKLCPLARFSHNSMGPRLTLDHLAVLTKRCKHLHTVGAVFNAGEGSREIMASQAYSSCSLVRLHVGHSWISDPLQVSIFLSHVAPRLENLKSFQEKNRPGFNEANAKSWQTVSDILPHLQQLRYRERTFAKVAEVTYPKTVDVGIDATPVLVNRGVTAAGPRMCSQEIQCTPALVSRSVDAVKRSISISVDATPPTVEMAVEAKPVMVSTEIDATISFESKEIDATPSPESRENRIMSSQILQQLYLIPSILGFVSFLYKYLITYPLTISSRVGLQLMARPTTRFPFNTKPTGFSLDRAANRSTASSDTSDITMETINVCH</sequence>
<proteinExistence type="predicted"/>
<dbReference type="OrthoDB" id="268763at2759"/>
<dbReference type="SUPFAM" id="SSF52047">
    <property type="entry name" value="RNI-like"/>
    <property type="match status" value="1"/>
</dbReference>
<keyword evidence="2" id="KW-1185">Reference proteome</keyword>
<accession>A0A5C3LDT6</accession>
<gene>
    <name evidence="1" type="ORF">FA15DRAFT_699256</name>
</gene>
<protein>
    <recommendedName>
        <fullName evidence="3">F-box domain-containing protein</fullName>
    </recommendedName>
</protein>
<dbReference type="AlphaFoldDB" id="A0A5C3LDT6"/>